<feature type="domain" description="HTH lysR-type" evidence="4">
    <location>
        <begin position="9"/>
        <end position="66"/>
    </location>
</feature>
<dbReference type="Proteomes" id="UP000004756">
    <property type="component" value="Unassembled WGS sequence"/>
</dbReference>
<comment type="similarity">
    <text evidence="1">Belongs to the LysR transcriptional regulatory family.</text>
</comment>
<dbReference type="Pfam" id="PF00126">
    <property type="entry name" value="HTH_1"/>
    <property type="match status" value="1"/>
</dbReference>
<dbReference type="EMBL" id="ACCJ01000639">
    <property type="protein sequence ID" value="EEG51069.1"/>
    <property type="molecule type" value="Genomic_DNA"/>
</dbReference>
<evidence type="ECO:0000256" key="1">
    <source>
        <dbReference type="ARBA" id="ARBA00009437"/>
    </source>
</evidence>
<evidence type="ECO:0000313" key="5">
    <source>
        <dbReference type="EMBL" id="EEG51069.1"/>
    </source>
</evidence>
<dbReference type="GO" id="GO:0003700">
    <property type="term" value="F:DNA-binding transcription factor activity"/>
    <property type="evidence" value="ECO:0007669"/>
    <property type="project" value="InterPro"/>
</dbReference>
<evidence type="ECO:0000313" key="6">
    <source>
        <dbReference type="Proteomes" id="UP000004756"/>
    </source>
</evidence>
<dbReference type="SUPFAM" id="SSF46785">
    <property type="entry name" value="Winged helix' DNA-binding domain"/>
    <property type="match status" value="1"/>
</dbReference>
<dbReference type="InterPro" id="IPR036388">
    <property type="entry name" value="WH-like_DNA-bd_sf"/>
</dbReference>
<keyword evidence="3" id="KW-0804">Transcription</keyword>
<organism evidence="5 6">
    <name type="scientific">[Clostridium] asparagiforme DSM 15981</name>
    <dbReference type="NCBI Taxonomy" id="518636"/>
    <lineage>
        <taxon>Bacteria</taxon>
        <taxon>Bacillati</taxon>
        <taxon>Bacillota</taxon>
        <taxon>Clostridia</taxon>
        <taxon>Lachnospirales</taxon>
        <taxon>Lachnospiraceae</taxon>
        <taxon>Enterocloster</taxon>
    </lineage>
</organism>
<gene>
    <name evidence="5" type="ORF">CLOSTASPAR_06879</name>
</gene>
<comment type="caution">
    <text evidence="5">The sequence shown here is derived from an EMBL/GenBank/DDBJ whole genome shotgun (WGS) entry which is preliminary data.</text>
</comment>
<dbReference type="InterPro" id="IPR036390">
    <property type="entry name" value="WH_DNA-bd_sf"/>
</dbReference>
<evidence type="ECO:0000256" key="3">
    <source>
        <dbReference type="ARBA" id="ARBA00023163"/>
    </source>
</evidence>
<dbReference type="Gene3D" id="1.10.10.10">
    <property type="entry name" value="Winged helix-like DNA-binding domain superfamily/Winged helix DNA-binding domain"/>
    <property type="match status" value="1"/>
</dbReference>
<dbReference type="PANTHER" id="PTHR30126">
    <property type="entry name" value="HTH-TYPE TRANSCRIPTIONAL REGULATOR"/>
    <property type="match status" value="1"/>
</dbReference>
<proteinExistence type="inferred from homology"/>
<dbReference type="GO" id="GO:0000976">
    <property type="term" value="F:transcription cis-regulatory region binding"/>
    <property type="evidence" value="ECO:0007669"/>
    <property type="project" value="TreeGrafter"/>
</dbReference>
<dbReference type="PROSITE" id="PS50931">
    <property type="entry name" value="HTH_LYSR"/>
    <property type="match status" value="1"/>
</dbReference>
<dbReference type="AlphaFoldDB" id="C0DC72"/>
<dbReference type="InterPro" id="IPR000847">
    <property type="entry name" value="LysR_HTH_N"/>
</dbReference>
<keyword evidence="2" id="KW-0805">Transcription regulation</keyword>
<evidence type="ECO:0000259" key="4">
    <source>
        <dbReference type="PROSITE" id="PS50931"/>
    </source>
</evidence>
<dbReference type="PANTHER" id="PTHR30126:SF78">
    <property type="entry name" value="HTH LYSR-TYPE DOMAIN-CONTAINING PROTEIN"/>
    <property type="match status" value="1"/>
</dbReference>
<dbReference type="HOGENOM" id="CLU_1934332_0_0_9"/>
<reference evidence="5 6" key="1">
    <citation type="submission" date="2009-02" db="EMBL/GenBank/DDBJ databases">
        <title>Draft genome sequence of Clostridium asparagiforme (DSM 15981).</title>
        <authorList>
            <person name="Sudarsanam P."/>
            <person name="Ley R."/>
            <person name="Guruge J."/>
            <person name="Turnbaugh P.J."/>
            <person name="Mahowald M."/>
            <person name="Liep D."/>
            <person name="Gordon J."/>
        </authorList>
    </citation>
    <scope>NUCLEOTIDE SEQUENCE [LARGE SCALE GENOMIC DNA]</scope>
    <source>
        <strain evidence="5 6">DSM 15981</strain>
    </source>
</reference>
<dbReference type="PRINTS" id="PR00039">
    <property type="entry name" value="HTHLYSR"/>
</dbReference>
<accession>C0DC72</accession>
<name>C0DC72_9FIRM</name>
<sequence length="130" mass="14492">MIKRRENAVKTSDWALIQTLYECRNITRAAAQLYISQPTLTKRLRAIEEELGVVIALRGKRGVTFTPEGEYLAVKATQFLSLMDEVNRHLTELKEGALGHPLHRCLQLHGPLLPARIAAILSGIPPGDQL</sequence>
<evidence type="ECO:0000256" key="2">
    <source>
        <dbReference type="ARBA" id="ARBA00023015"/>
    </source>
</evidence>
<protein>
    <submittedName>
        <fullName evidence="5">Transcriptional regulator, LysR family</fullName>
    </submittedName>
</protein>
<keyword evidence="6" id="KW-1185">Reference proteome</keyword>